<protein>
    <recommendedName>
        <fullName evidence="5">Enoyl reductase</fullName>
    </recommendedName>
</protein>
<feature type="chain" id="PRO_5039648671" description="Enoyl reductase" evidence="2">
    <location>
        <begin position="30"/>
        <end position="315"/>
    </location>
</feature>
<evidence type="ECO:0000313" key="4">
    <source>
        <dbReference type="Proteomes" id="UP000199207"/>
    </source>
</evidence>
<dbReference type="Proteomes" id="UP000199207">
    <property type="component" value="Unassembled WGS sequence"/>
</dbReference>
<dbReference type="AlphaFoldDB" id="A0A1I1TL38"/>
<dbReference type="RefSeq" id="WP_093841211.1">
    <property type="nucleotide sequence ID" value="NZ_FOLM01000020.1"/>
</dbReference>
<evidence type="ECO:0000256" key="2">
    <source>
        <dbReference type="SAM" id="SignalP"/>
    </source>
</evidence>
<feature type="signal peptide" evidence="2">
    <location>
        <begin position="1"/>
        <end position="29"/>
    </location>
</feature>
<name>A0A1I1TL38_9ACTN</name>
<dbReference type="EMBL" id="FOLM01000020">
    <property type="protein sequence ID" value="SFD59249.1"/>
    <property type="molecule type" value="Genomic_DNA"/>
</dbReference>
<gene>
    <name evidence="3" type="ORF">SAMN05421773_12026</name>
</gene>
<evidence type="ECO:0008006" key="5">
    <source>
        <dbReference type="Google" id="ProtNLM"/>
    </source>
</evidence>
<feature type="compositionally biased region" description="Gly residues" evidence="1">
    <location>
        <begin position="65"/>
        <end position="81"/>
    </location>
</feature>
<sequence>MSERRRWAAGGVAAVLTAALLAVGGQQQAAAESCDDDEKILVDLGGGNVEYQCPITDPGTDGSSGSEGPGGDGGAETGGGPSCDLSAVENKGRQDASTSRFCEGDNACFINFPSSVYPDPEDWPPGQPTEDSVYTYKACYAPDGTRVSGDWGWFVPDTPSLGTLARQAYGQLQLPSFTLAFSPPGRTVVLIETWWWAEGPSNEPVPGTPAASVVAIAEPDRLEVDPGDGTGPFTCPFITAEADDCTHVYRRASTEGTAEAADGSAAYPARARLVYDVRFENNGGPLDLPGLPESIETEWVETPVPVTEVQAVVTD</sequence>
<dbReference type="OrthoDB" id="5173094at2"/>
<reference evidence="3 4" key="1">
    <citation type="submission" date="2016-10" db="EMBL/GenBank/DDBJ databases">
        <authorList>
            <person name="de Groot N.N."/>
        </authorList>
    </citation>
    <scope>NUCLEOTIDE SEQUENCE [LARGE SCALE GENOMIC DNA]</scope>
    <source>
        <strain evidence="3 4">CGMCC 4.5739</strain>
    </source>
</reference>
<organism evidence="3 4">
    <name type="scientific">Streptomyces aidingensis</name>
    <dbReference type="NCBI Taxonomy" id="910347"/>
    <lineage>
        <taxon>Bacteria</taxon>
        <taxon>Bacillati</taxon>
        <taxon>Actinomycetota</taxon>
        <taxon>Actinomycetes</taxon>
        <taxon>Kitasatosporales</taxon>
        <taxon>Streptomycetaceae</taxon>
        <taxon>Streptomyces</taxon>
    </lineage>
</organism>
<evidence type="ECO:0000313" key="3">
    <source>
        <dbReference type="EMBL" id="SFD59249.1"/>
    </source>
</evidence>
<evidence type="ECO:0000256" key="1">
    <source>
        <dbReference type="SAM" id="MobiDB-lite"/>
    </source>
</evidence>
<accession>A0A1I1TL38</accession>
<keyword evidence="2" id="KW-0732">Signal</keyword>
<keyword evidence="4" id="KW-1185">Reference proteome</keyword>
<feature type="region of interest" description="Disordered" evidence="1">
    <location>
        <begin position="52"/>
        <end position="90"/>
    </location>
</feature>
<proteinExistence type="predicted"/>
<dbReference type="STRING" id="910347.SAMN05421773_12026"/>